<organism evidence="1">
    <name type="scientific">Oryza punctata</name>
    <name type="common">Red rice</name>
    <dbReference type="NCBI Taxonomy" id="4537"/>
    <lineage>
        <taxon>Eukaryota</taxon>
        <taxon>Viridiplantae</taxon>
        <taxon>Streptophyta</taxon>
        <taxon>Embryophyta</taxon>
        <taxon>Tracheophyta</taxon>
        <taxon>Spermatophyta</taxon>
        <taxon>Magnoliopsida</taxon>
        <taxon>Liliopsida</taxon>
        <taxon>Poales</taxon>
        <taxon>Poaceae</taxon>
        <taxon>BOP clade</taxon>
        <taxon>Oryzoideae</taxon>
        <taxon>Oryzeae</taxon>
        <taxon>Oryzinae</taxon>
        <taxon>Oryza</taxon>
    </lineage>
</organism>
<reference evidence="1" key="2">
    <citation type="submission" date="2018-05" db="EMBL/GenBank/DDBJ databases">
        <title>OpunRS2 (Oryza punctata Reference Sequence Version 2).</title>
        <authorList>
            <person name="Zhang J."/>
            <person name="Kudrna D."/>
            <person name="Lee S."/>
            <person name="Talag J."/>
            <person name="Welchert J."/>
            <person name="Wing R.A."/>
        </authorList>
    </citation>
    <scope>NUCLEOTIDE SEQUENCE [LARGE SCALE GENOMIC DNA]</scope>
</reference>
<sequence length="61" mass="6253">MAAAGHPPSSLLNTLQGLVGGSPSRQISEFSASGMTMRPGPAVCHKVPYVAPHGVEELQVV</sequence>
<reference evidence="1" key="1">
    <citation type="submission" date="2015-04" db="UniProtKB">
        <authorList>
            <consortium name="EnsemblPlants"/>
        </authorList>
    </citation>
    <scope>IDENTIFICATION</scope>
</reference>
<name>A0A0E0JF51_ORYPU</name>
<dbReference type="AlphaFoldDB" id="A0A0E0JF51"/>
<evidence type="ECO:0000313" key="2">
    <source>
        <dbReference type="Proteomes" id="UP000026962"/>
    </source>
</evidence>
<dbReference type="Proteomes" id="UP000026962">
    <property type="component" value="Chromosome 1"/>
</dbReference>
<keyword evidence="2" id="KW-1185">Reference proteome</keyword>
<dbReference type="Gramene" id="OPUNC01G05840.1">
    <property type="protein sequence ID" value="OPUNC01G05840.1"/>
    <property type="gene ID" value="OPUNC01G05840"/>
</dbReference>
<accession>A0A0E0JF51</accession>
<evidence type="ECO:0000313" key="1">
    <source>
        <dbReference type="EnsemblPlants" id="OPUNC01G05840.1"/>
    </source>
</evidence>
<protein>
    <submittedName>
        <fullName evidence="1">Uncharacterized protein</fullName>
    </submittedName>
</protein>
<proteinExistence type="predicted"/>
<dbReference type="HOGENOM" id="CLU_2926669_0_0_1"/>
<dbReference type="EnsemblPlants" id="OPUNC01G05840.1">
    <property type="protein sequence ID" value="OPUNC01G05840.1"/>
    <property type="gene ID" value="OPUNC01G05840"/>
</dbReference>